<accession>A0A975G3D1</accession>
<dbReference type="Proteomes" id="UP000676409">
    <property type="component" value="Chromosome"/>
</dbReference>
<dbReference type="RefSeq" id="WP_211940439.1">
    <property type="nucleotide sequence ID" value="NZ_CP073078.1"/>
</dbReference>
<evidence type="ECO:0000313" key="2">
    <source>
        <dbReference type="EMBL" id="QUD90388.1"/>
    </source>
</evidence>
<gene>
    <name evidence="2" type="ORF">KCG34_11245</name>
</gene>
<reference evidence="2" key="1">
    <citation type="submission" date="2021-04" db="EMBL/GenBank/DDBJ databases">
        <title>The complete genome sequence of Caulobacter sp. S6.</title>
        <authorList>
            <person name="Tang Y."/>
            <person name="Ouyang W."/>
            <person name="Liu Q."/>
            <person name="Huang B."/>
            <person name="Guo Z."/>
            <person name="Lei P."/>
        </authorList>
    </citation>
    <scope>NUCLEOTIDE SEQUENCE</scope>
    <source>
        <strain evidence="2">S6</strain>
    </source>
</reference>
<dbReference type="AlphaFoldDB" id="A0A975G3D1"/>
<sequence length="241" mass="26439">MNGAFRRAVLIEMGERRIEARLEDDFHRFALTLDHDGREVRRAEGLAERFPWSTCIDAPGALAALEGAKVGASPAELFRHADPRLQCTHLFELSALALAAARDGPGRRLFEAEVSDPDGGVRIARLWRDGALALEWRLEGELITSPPEYAGRAPGAFTAKALTALPIAEAEQLLILRRVVQTAQARGFDVDAFKTAAEMNRPPQCFSLQPSRAPQALRQRGSVRNWPDRASLTASLAEPNP</sequence>
<protein>
    <submittedName>
        <fullName evidence="2">DUF2889 domain-containing protein</fullName>
    </submittedName>
</protein>
<feature type="region of interest" description="Disordered" evidence="1">
    <location>
        <begin position="203"/>
        <end position="241"/>
    </location>
</feature>
<dbReference type="KEGG" id="caul:KCG34_11245"/>
<evidence type="ECO:0000256" key="1">
    <source>
        <dbReference type="SAM" id="MobiDB-lite"/>
    </source>
</evidence>
<keyword evidence="3" id="KW-1185">Reference proteome</keyword>
<name>A0A975G3D1_9CAUL</name>
<dbReference type="EMBL" id="CP073078">
    <property type="protein sequence ID" value="QUD90388.1"/>
    <property type="molecule type" value="Genomic_DNA"/>
</dbReference>
<organism evidence="2 3">
    <name type="scientific">Phenylobacterium montanum</name>
    <dbReference type="NCBI Taxonomy" id="2823693"/>
    <lineage>
        <taxon>Bacteria</taxon>
        <taxon>Pseudomonadati</taxon>
        <taxon>Pseudomonadota</taxon>
        <taxon>Alphaproteobacteria</taxon>
        <taxon>Caulobacterales</taxon>
        <taxon>Caulobacteraceae</taxon>
        <taxon>Phenylobacterium</taxon>
    </lineage>
</organism>
<evidence type="ECO:0000313" key="3">
    <source>
        <dbReference type="Proteomes" id="UP000676409"/>
    </source>
</evidence>
<proteinExistence type="predicted"/>